<accession>A0A918YLW8</accession>
<dbReference type="EMBL" id="BMVG01000016">
    <property type="protein sequence ID" value="GHE08235.1"/>
    <property type="molecule type" value="Genomic_DNA"/>
</dbReference>
<reference evidence="1" key="2">
    <citation type="submission" date="2020-09" db="EMBL/GenBank/DDBJ databases">
        <authorList>
            <person name="Sun Q."/>
            <person name="Ohkuma M."/>
        </authorList>
    </citation>
    <scope>NUCLEOTIDE SEQUENCE</scope>
    <source>
        <strain evidence="1">JCM 4714</strain>
    </source>
</reference>
<proteinExistence type="predicted"/>
<dbReference type="AlphaFoldDB" id="A0A918YLW8"/>
<dbReference type="Proteomes" id="UP000655443">
    <property type="component" value="Unassembled WGS sequence"/>
</dbReference>
<comment type="caution">
    <text evidence="1">The sequence shown here is derived from an EMBL/GenBank/DDBJ whole genome shotgun (WGS) entry which is preliminary data.</text>
</comment>
<name>A0A918YLW8_9ACTN</name>
<reference evidence="1" key="1">
    <citation type="journal article" date="2014" name="Int. J. Syst. Evol. Microbiol.">
        <title>Complete genome sequence of Corynebacterium casei LMG S-19264T (=DSM 44701T), isolated from a smear-ripened cheese.</title>
        <authorList>
            <consortium name="US DOE Joint Genome Institute (JGI-PGF)"/>
            <person name="Walter F."/>
            <person name="Albersmeier A."/>
            <person name="Kalinowski J."/>
            <person name="Ruckert C."/>
        </authorList>
    </citation>
    <scope>NUCLEOTIDE SEQUENCE</scope>
    <source>
        <strain evidence="1">JCM 4714</strain>
    </source>
</reference>
<protein>
    <submittedName>
        <fullName evidence="1">Uncharacterized protein</fullName>
    </submittedName>
</protein>
<keyword evidence="2" id="KW-1185">Reference proteome</keyword>
<gene>
    <name evidence="1" type="ORF">GCM10010339_55820</name>
</gene>
<sequence length="101" mass="10366">MLCTATSGVAAADSTIRRRRVAGAALSGGQLSTNARTAIRDFGLEPVCGEVTAACAGREPDWLGASSPTPRRKFRSGPSRTAGIGTAVLARARPCVRQIGP</sequence>
<organism evidence="1 2">
    <name type="scientific">Streptomyces alanosinicus</name>
    <dbReference type="NCBI Taxonomy" id="68171"/>
    <lineage>
        <taxon>Bacteria</taxon>
        <taxon>Bacillati</taxon>
        <taxon>Actinomycetota</taxon>
        <taxon>Actinomycetes</taxon>
        <taxon>Kitasatosporales</taxon>
        <taxon>Streptomycetaceae</taxon>
        <taxon>Streptomyces</taxon>
    </lineage>
</organism>
<evidence type="ECO:0000313" key="2">
    <source>
        <dbReference type="Proteomes" id="UP000655443"/>
    </source>
</evidence>
<evidence type="ECO:0000313" key="1">
    <source>
        <dbReference type="EMBL" id="GHE08235.1"/>
    </source>
</evidence>